<evidence type="ECO:0000313" key="3">
    <source>
        <dbReference type="Proteomes" id="UP000176558"/>
    </source>
</evidence>
<dbReference type="GO" id="GO:0004519">
    <property type="term" value="F:endonuclease activity"/>
    <property type="evidence" value="ECO:0007669"/>
    <property type="project" value="InterPro"/>
</dbReference>
<accession>A0A1G2USD6</accession>
<comment type="caution">
    <text evidence="2">The sequence shown here is derived from an EMBL/GenBank/DDBJ whole genome shotgun (WGS) entry which is preliminary data.</text>
</comment>
<reference evidence="2 3" key="1">
    <citation type="journal article" date="2016" name="Nat. Commun.">
        <title>Thousands of microbial genomes shed light on interconnected biogeochemical processes in an aquifer system.</title>
        <authorList>
            <person name="Anantharaman K."/>
            <person name="Brown C.T."/>
            <person name="Hug L.A."/>
            <person name="Sharon I."/>
            <person name="Castelle C.J."/>
            <person name="Probst A.J."/>
            <person name="Thomas B.C."/>
            <person name="Singh A."/>
            <person name="Wilkins M.J."/>
            <person name="Karaoz U."/>
            <person name="Brodie E.L."/>
            <person name="Williams K.H."/>
            <person name="Hubbard S.S."/>
            <person name="Banfield J.F."/>
        </authorList>
    </citation>
    <scope>NUCLEOTIDE SEQUENCE [LARGE SCALE GENOMIC DNA]</scope>
</reference>
<dbReference type="AlphaFoldDB" id="A0A1G2USD6"/>
<dbReference type="EMBL" id="MHWT01000020">
    <property type="protein sequence ID" value="OHB12212.1"/>
    <property type="molecule type" value="Genomic_DNA"/>
</dbReference>
<protein>
    <recommendedName>
        <fullName evidence="1">Homing endonuclease LAGLIDADG domain-containing protein</fullName>
    </recommendedName>
</protein>
<proteinExistence type="predicted"/>
<dbReference type="InterPro" id="IPR027434">
    <property type="entry name" value="Homing_endonucl"/>
</dbReference>
<dbReference type="Pfam" id="PF14528">
    <property type="entry name" value="LAGLIDADG_3"/>
    <property type="match status" value="1"/>
</dbReference>
<dbReference type="Proteomes" id="UP000176558">
    <property type="component" value="Unassembled WGS sequence"/>
</dbReference>
<sequence length="195" mass="22682">MQEFALPENRVRLDMTSDGLHRAIVDSKEAGQLFTEKFGTFRTLRYKNGELPKTKLPIEELIRHNVVKEFLQSAFSCDGGVSLYVARRKTKKDEAKWLIRGVYLACAHPKLRKEYITLLQSLGITACDAGDGKVKIRDKENMKKFYQKVGFIDGVHITHTSRFWPNIEKQKLLEKMIDSYHNPKETYSLRQFTLR</sequence>
<name>A0A1G2USD6_9BACT</name>
<gene>
    <name evidence="2" type="ORF">A3G99_00025</name>
</gene>
<organism evidence="2 3">
    <name type="scientific">Candidatus Zambryskibacteria bacterium RIFCSPLOWO2_12_FULL_39_23</name>
    <dbReference type="NCBI Taxonomy" id="1802776"/>
    <lineage>
        <taxon>Bacteria</taxon>
        <taxon>Candidatus Zambryskiibacteriota</taxon>
    </lineage>
</organism>
<evidence type="ECO:0000313" key="2">
    <source>
        <dbReference type="EMBL" id="OHB12212.1"/>
    </source>
</evidence>
<evidence type="ECO:0000259" key="1">
    <source>
        <dbReference type="Pfam" id="PF14528"/>
    </source>
</evidence>
<dbReference type="Gene3D" id="3.10.28.10">
    <property type="entry name" value="Homing endonucleases"/>
    <property type="match status" value="1"/>
</dbReference>
<feature type="domain" description="Homing endonuclease LAGLIDADG" evidence="1">
    <location>
        <begin position="66"/>
        <end position="150"/>
    </location>
</feature>
<dbReference type="InterPro" id="IPR004860">
    <property type="entry name" value="LAGLIDADG_dom"/>
</dbReference>